<keyword evidence="4" id="KW-1185">Reference proteome</keyword>
<proteinExistence type="inferred from homology"/>
<dbReference type="InterPro" id="IPR011009">
    <property type="entry name" value="Kinase-like_dom_sf"/>
</dbReference>
<dbReference type="Pfam" id="PF01636">
    <property type="entry name" value="APH"/>
    <property type="match status" value="1"/>
</dbReference>
<dbReference type="SUPFAM" id="SSF56112">
    <property type="entry name" value="Protein kinase-like (PK-like)"/>
    <property type="match status" value="1"/>
</dbReference>
<comment type="similarity">
    <text evidence="1">Belongs to the pseudomonas-type ThrB family.</text>
</comment>
<dbReference type="PANTHER" id="PTHR21064">
    <property type="entry name" value="AMINOGLYCOSIDE PHOSPHOTRANSFERASE DOMAIN-CONTAINING PROTEIN-RELATED"/>
    <property type="match status" value="1"/>
</dbReference>
<dbReference type="RefSeq" id="WP_311615248.1">
    <property type="nucleotide sequence ID" value="NZ_JAVREV010000001.1"/>
</dbReference>
<dbReference type="Gene3D" id="3.90.1200.10">
    <property type="match status" value="1"/>
</dbReference>
<gene>
    <name evidence="3" type="ORF">RM779_02420</name>
</gene>
<evidence type="ECO:0000259" key="2">
    <source>
        <dbReference type="Pfam" id="PF01636"/>
    </source>
</evidence>
<comment type="caution">
    <text evidence="3">The sequence shown here is derived from an EMBL/GenBank/DDBJ whole genome shotgun (WGS) entry which is preliminary data.</text>
</comment>
<protein>
    <submittedName>
        <fullName evidence="3">Phosphotransferase</fullName>
    </submittedName>
</protein>
<dbReference type="Proteomes" id="UP001183615">
    <property type="component" value="Unassembled WGS sequence"/>
</dbReference>
<sequence length="310" mass="33594">MAHYTTLDQIDVPVLAGRYGIEQPKLTGLTGGAANSSFHVSSPSGEFVLTVLDNHDAHSAQRLAEHTQALFRLGIPTTEVVPARDGSLTVPLGNSTAILKRWVAGEVIEPLPLTLLPEAGRALAQLHLLDPASSGLEEVPIATRRLSPAHLERIPQFEDRAFADWLTTGLARVRAAEGGARRQPRIVHGDLFADNLVVSENSRLTILDWETVSLDDPLLDLGMAAVGLAQEHNMLVPTRVRALVDGYCSVIPLTDQDAATLPVEIEHAALIIAFHRYFRHNVRFPDPDRRTAHRALIDFVNSIDGAVGGG</sequence>
<evidence type="ECO:0000256" key="1">
    <source>
        <dbReference type="ARBA" id="ARBA00038240"/>
    </source>
</evidence>
<dbReference type="EMBL" id="JAVREV010000001">
    <property type="protein sequence ID" value="MDT0441458.1"/>
    <property type="molecule type" value="Genomic_DNA"/>
</dbReference>
<dbReference type="InterPro" id="IPR050249">
    <property type="entry name" value="Pseudomonas-type_ThrB"/>
</dbReference>
<evidence type="ECO:0000313" key="4">
    <source>
        <dbReference type="Proteomes" id="UP001183615"/>
    </source>
</evidence>
<reference evidence="4" key="1">
    <citation type="submission" date="2023-07" db="EMBL/GenBank/DDBJ databases">
        <title>30 novel species of actinomycetes from the DSMZ collection.</title>
        <authorList>
            <person name="Nouioui I."/>
        </authorList>
    </citation>
    <scope>NUCLEOTIDE SEQUENCE [LARGE SCALE GENOMIC DNA]</scope>
    <source>
        <strain evidence="4">DSM 41886</strain>
    </source>
</reference>
<dbReference type="InterPro" id="IPR002575">
    <property type="entry name" value="Aminoglycoside_PTrfase"/>
</dbReference>
<dbReference type="PANTHER" id="PTHR21064:SF6">
    <property type="entry name" value="AMINOGLYCOSIDE PHOSPHOTRANSFERASE DOMAIN-CONTAINING PROTEIN"/>
    <property type="match status" value="1"/>
</dbReference>
<name>A0ABU2RXH3_9ACTN</name>
<organism evidence="3 4">
    <name type="scientific">Streptomyces johnsoniae</name>
    <dbReference type="NCBI Taxonomy" id="3075532"/>
    <lineage>
        <taxon>Bacteria</taxon>
        <taxon>Bacillati</taxon>
        <taxon>Actinomycetota</taxon>
        <taxon>Actinomycetes</taxon>
        <taxon>Kitasatosporales</taxon>
        <taxon>Streptomycetaceae</taxon>
        <taxon>Streptomyces</taxon>
    </lineage>
</organism>
<accession>A0ABU2RXH3</accession>
<dbReference type="Gene3D" id="3.30.200.20">
    <property type="entry name" value="Phosphorylase Kinase, domain 1"/>
    <property type="match status" value="1"/>
</dbReference>
<evidence type="ECO:0000313" key="3">
    <source>
        <dbReference type="EMBL" id="MDT0441458.1"/>
    </source>
</evidence>
<feature type="domain" description="Aminoglycoside phosphotransferase" evidence="2">
    <location>
        <begin position="26"/>
        <end position="231"/>
    </location>
</feature>